<dbReference type="Pfam" id="PF13474">
    <property type="entry name" value="SnoaL_3"/>
    <property type="match status" value="1"/>
</dbReference>
<dbReference type="Proteomes" id="UP000321058">
    <property type="component" value="Unassembled WGS sequence"/>
</dbReference>
<dbReference type="InterPro" id="IPR037401">
    <property type="entry name" value="SnoaL-like"/>
</dbReference>
<dbReference type="OrthoDB" id="9786718at2"/>
<dbReference type="PANTHER" id="PTHR34957">
    <property type="entry name" value="NUCLEAR TRANSPORT FACTOR 2 (NTF2) FAMILY PROTEIN"/>
    <property type="match status" value="1"/>
</dbReference>
<feature type="region of interest" description="Disordered" evidence="1">
    <location>
        <begin position="129"/>
        <end position="158"/>
    </location>
</feature>
<evidence type="ECO:0000313" key="3">
    <source>
        <dbReference type="EMBL" id="GEP53729.1"/>
    </source>
</evidence>
<gene>
    <name evidence="3" type="ORF">RSO01_08950</name>
</gene>
<dbReference type="RefSeq" id="WP_147146646.1">
    <property type="nucleotide sequence ID" value="NZ_BKAJ01000016.1"/>
</dbReference>
<protein>
    <recommendedName>
        <fullName evidence="2">SnoaL-like domain-containing protein</fullName>
    </recommendedName>
</protein>
<evidence type="ECO:0000259" key="2">
    <source>
        <dbReference type="Pfam" id="PF13474"/>
    </source>
</evidence>
<evidence type="ECO:0000256" key="1">
    <source>
        <dbReference type="SAM" id="MobiDB-lite"/>
    </source>
</evidence>
<dbReference type="EMBL" id="BKAJ01000016">
    <property type="protein sequence ID" value="GEP53729.1"/>
    <property type="molecule type" value="Genomic_DNA"/>
</dbReference>
<dbReference type="PANTHER" id="PTHR34957:SF1">
    <property type="entry name" value="NUCLEAR TRANSPORT FACTOR 2 (NTF2) FAMILY PROTEIN"/>
    <property type="match status" value="1"/>
</dbReference>
<keyword evidence="4" id="KW-1185">Reference proteome</keyword>
<dbReference type="Gene3D" id="3.10.450.50">
    <property type="match status" value="1"/>
</dbReference>
<dbReference type="SUPFAM" id="SSF54427">
    <property type="entry name" value="NTF2-like"/>
    <property type="match status" value="1"/>
</dbReference>
<proteinExistence type="predicted"/>
<dbReference type="InterPro" id="IPR032710">
    <property type="entry name" value="NTF2-like_dom_sf"/>
</dbReference>
<comment type="caution">
    <text evidence="3">The sequence shown here is derived from an EMBL/GenBank/DDBJ whole genome shotgun (WGS) entry which is preliminary data.</text>
</comment>
<reference evidence="3 4" key="1">
    <citation type="submission" date="2019-07" db="EMBL/GenBank/DDBJ databases">
        <title>Whole genome shotgun sequence of Reyranella soli NBRC 108950.</title>
        <authorList>
            <person name="Hosoyama A."/>
            <person name="Uohara A."/>
            <person name="Ohji S."/>
            <person name="Ichikawa N."/>
        </authorList>
    </citation>
    <scope>NUCLEOTIDE SEQUENCE [LARGE SCALE GENOMIC DNA]</scope>
    <source>
        <strain evidence="3 4">NBRC 108950</strain>
    </source>
</reference>
<dbReference type="AlphaFoldDB" id="A0A512N412"/>
<accession>A0A512N412</accession>
<feature type="domain" description="SnoaL-like" evidence="2">
    <location>
        <begin position="23"/>
        <end position="131"/>
    </location>
</feature>
<name>A0A512N412_9HYPH</name>
<organism evidence="3 4">
    <name type="scientific">Reyranella soli</name>
    <dbReference type="NCBI Taxonomy" id="1230389"/>
    <lineage>
        <taxon>Bacteria</taxon>
        <taxon>Pseudomonadati</taxon>
        <taxon>Pseudomonadota</taxon>
        <taxon>Alphaproteobacteria</taxon>
        <taxon>Hyphomicrobiales</taxon>
        <taxon>Reyranellaceae</taxon>
        <taxon>Reyranella</taxon>
    </lineage>
</organism>
<evidence type="ECO:0000313" key="4">
    <source>
        <dbReference type="Proteomes" id="UP000321058"/>
    </source>
</evidence>
<sequence length="158" mass="17437">MPRRPPRLPPLLAEFDDEEREAVLAANRAFYRAFAERDVAGMDQIWAATGAMVCLHPGQAPLHGRAEILASWRGILRHPESPKVRCVGEWVIGRPGLAIVVCREILPEGQLMATNTFARQSDGWRMIGHHSGPVPPIETGQPTTTASAAAPRDRRKLH</sequence>